<comment type="caution">
    <text evidence="1">The sequence shown here is derived from an EMBL/GenBank/DDBJ whole genome shotgun (WGS) entry which is preliminary data.</text>
</comment>
<dbReference type="EMBL" id="MCFA01000005">
    <property type="protein sequence ID" value="ORY18768.1"/>
    <property type="molecule type" value="Genomic_DNA"/>
</dbReference>
<accession>A0A1Y2A8D3</accession>
<keyword evidence="2" id="KW-1185">Reference proteome</keyword>
<evidence type="ECO:0000313" key="2">
    <source>
        <dbReference type="Proteomes" id="UP000193144"/>
    </source>
</evidence>
<proteinExistence type="predicted"/>
<reference evidence="1 2" key="1">
    <citation type="submission" date="2016-07" db="EMBL/GenBank/DDBJ databases">
        <title>Pervasive Adenine N6-methylation of Active Genes in Fungi.</title>
        <authorList>
            <consortium name="DOE Joint Genome Institute"/>
            <person name="Mondo S.J."/>
            <person name="Dannebaum R.O."/>
            <person name="Kuo R.C."/>
            <person name="Labutti K."/>
            <person name="Haridas S."/>
            <person name="Kuo A."/>
            <person name="Salamov A."/>
            <person name="Ahrendt S.R."/>
            <person name="Lipzen A."/>
            <person name="Sullivan W."/>
            <person name="Andreopoulos W.B."/>
            <person name="Clum A."/>
            <person name="Lindquist E."/>
            <person name="Daum C."/>
            <person name="Ramamoorthy G.K."/>
            <person name="Gryganskyi A."/>
            <person name="Culley D."/>
            <person name="Magnuson J.K."/>
            <person name="James T.Y."/>
            <person name="O'Malley M.A."/>
            <person name="Stajich J.E."/>
            <person name="Spatafora J.W."/>
            <person name="Visel A."/>
            <person name="Grigoriev I.V."/>
        </authorList>
    </citation>
    <scope>NUCLEOTIDE SEQUENCE [LARGE SCALE GENOMIC DNA]</scope>
    <source>
        <strain evidence="1 2">CBS 115471</strain>
    </source>
</reference>
<evidence type="ECO:0000313" key="1">
    <source>
        <dbReference type="EMBL" id="ORY18768.1"/>
    </source>
</evidence>
<dbReference type="Proteomes" id="UP000193144">
    <property type="component" value="Unassembled WGS sequence"/>
</dbReference>
<protein>
    <submittedName>
        <fullName evidence="1">Uncharacterized protein</fullName>
    </submittedName>
</protein>
<dbReference type="AlphaFoldDB" id="A0A1Y2A8D3"/>
<name>A0A1Y2A8D3_9PLEO</name>
<gene>
    <name evidence="1" type="ORF">BCR34DRAFT_595988</name>
</gene>
<organism evidence="1 2">
    <name type="scientific">Clohesyomyces aquaticus</name>
    <dbReference type="NCBI Taxonomy" id="1231657"/>
    <lineage>
        <taxon>Eukaryota</taxon>
        <taxon>Fungi</taxon>
        <taxon>Dikarya</taxon>
        <taxon>Ascomycota</taxon>
        <taxon>Pezizomycotina</taxon>
        <taxon>Dothideomycetes</taxon>
        <taxon>Pleosporomycetidae</taxon>
        <taxon>Pleosporales</taxon>
        <taxon>Lindgomycetaceae</taxon>
        <taxon>Clohesyomyces</taxon>
    </lineage>
</organism>
<sequence>MLEQYLDPESNTATYDQDQAVYRDKTDIIDPQMIMVDRLWLWNDPYTVIACFRETFSKDRTSPLQNILCSLDSAAGAPIRSPTALALLVGRKCTDSPRRYVSDRIKVLEMYQATLRDILQKVSR</sequence>